<sequence>MIEIMENELDVFALCCVRWLIRSKNYQTGKYIKIIKKYYKNLSKDTQKIIRGEIQGRLKQLNHSHKTPEILHYFNAYSDLSIFMNEAMQGKK</sequence>
<gene>
    <name evidence="2" type="ORF">E2R48_07580</name>
    <name evidence="1" type="ORF">JFL49_02035</name>
</gene>
<proteinExistence type="predicted"/>
<evidence type="ECO:0000313" key="2">
    <source>
        <dbReference type="EMBL" id="TEW29061.1"/>
    </source>
</evidence>
<accession>A0A9Q6P449</accession>
<dbReference type="EMBL" id="CP066558">
    <property type="protein sequence ID" value="QQF82720.1"/>
    <property type="molecule type" value="Genomic_DNA"/>
</dbReference>
<organism evidence="1 4">
    <name type="scientific">Histophilus somni</name>
    <name type="common">Haemophilus somnus</name>
    <dbReference type="NCBI Taxonomy" id="731"/>
    <lineage>
        <taxon>Bacteria</taxon>
        <taxon>Pseudomonadati</taxon>
        <taxon>Pseudomonadota</taxon>
        <taxon>Gammaproteobacteria</taxon>
        <taxon>Pasteurellales</taxon>
        <taxon>Pasteurellaceae</taxon>
        <taxon>Histophilus</taxon>
    </lineage>
</organism>
<keyword evidence="4" id="KW-1185">Reference proteome</keyword>
<dbReference type="AlphaFoldDB" id="A0A9Q6P449"/>
<evidence type="ECO:0000313" key="4">
    <source>
        <dbReference type="Proteomes" id="UP000595373"/>
    </source>
</evidence>
<evidence type="ECO:0000313" key="1">
    <source>
        <dbReference type="EMBL" id="QQF82720.1"/>
    </source>
</evidence>
<dbReference type="OrthoDB" id="9883654at2"/>
<protein>
    <submittedName>
        <fullName evidence="1">Uncharacterized protein</fullName>
    </submittedName>
</protein>
<evidence type="ECO:0000313" key="3">
    <source>
        <dbReference type="Proteomes" id="UP000297565"/>
    </source>
</evidence>
<dbReference type="Proteomes" id="UP000297565">
    <property type="component" value="Unassembled WGS sequence"/>
</dbReference>
<name>A0A9Q6P449_HISSO</name>
<reference evidence="1 4" key="2">
    <citation type="submission" date="2020-12" db="EMBL/GenBank/DDBJ databases">
        <title>ASc-MMNZ-VFA-070.</title>
        <authorList>
            <person name="Schryvers A."/>
            <person name="Mostafa Nazari M."/>
            <person name="Farshchi Andisi V."/>
            <person name="Timsit E."/>
            <person name="Walter Morck D."/>
        </authorList>
    </citation>
    <scope>NUCLEOTIDE SEQUENCE [LARGE SCALE GENOMIC DNA]</scope>
    <source>
        <strain evidence="1 4">ASc-MMNZ-VFA-070</strain>
    </source>
</reference>
<dbReference type="RefSeq" id="WP_075293602.1">
    <property type="nucleotide sequence ID" value="NZ_CP018802.1"/>
</dbReference>
<dbReference type="Proteomes" id="UP000595373">
    <property type="component" value="Chromosome"/>
</dbReference>
<reference evidence="2 3" key="1">
    <citation type="submission" date="2019-03" db="EMBL/GenBank/DDBJ databases">
        <title>Horizontal Gene Transfer Machinery in Histophilus somni.</title>
        <authorList>
            <person name="Mostafa Nazari M."/>
            <person name="Liljebjelke K."/>
        </authorList>
    </citation>
    <scope>NUCLEOTIDE SEQUENCE [LARGE SCALE GENOMIC DNA]</scope>
    <source>
        <strain evidence="2 3">UOC-EPH-KLM-04</strain>
    </source>
</reference>
<dbReference type="EMBL" id="SNRV01000020">
    <property type="protein sequence ID" value="TEW29061.1"/>
    <property type="molecule type" value="Genomic_DNA"/>
</dbReference>